<dbReference type="KEGG" id="cci:CC1G_12805"/>
<name>A8MZT9_COPC7</name>
<dbReference type="eggNOG" id="ENOG502T0HE">
    <property type="taxonomic scope" value="Eukaryota"/>
</dbReference>
<proteinExistence type="predicted"/>
<gene>
    <name evidence="2" type="ORF">CC1G_12805</name>
</gene>
<feature type="compositionally biased region" description="Basic and acidic residues" evidence="1">
    <location>
        <begin position="330"/>
        <end position="347"/>
    </location>
</feature>
<keyword evidence="3" id="KW-1185">Reference proteome</keyword>
<dbReference type="RefSeq" id="XP_001828151.1">
    <property type="nucleotide sequence ID" value="XM_001828099.1"/>
</dbReference>
<evidence type="ECO:0000313" key="2">
    <source>
        <dbReference type="EMBL" id="EAU93672.1"/>
    </source>
</evidence>
<dbReference type="AlphaFoldDB" id="A8MZT9"/>
<feature type="compositionally biased region" description="Polar residues" evidence="1">
    <location>
        <begin position="61"/>
        <end position="72"/>
    </location>
</feature>
<accession>A8MZT9</accession>
<evidence type="ECO:0000313" key="3">
    <source>
        <dbReference type="Proteomes" id="UP000001861"/>
    </source>
</evidence>
<dbReference type="Proteomes" id="UP000001861">
    <property type="component" value="Unassembled WGS sequence"/>
</dbReference>
<comment type="caution">
    <text evidence="2">The sequence shown here is derived from an EMBL/GenBank/DDBJ whole genome shotgun (WGS) entry which is preliminary data.</text>
</comment>
<sequence length="723" mass="82120">MELTRSGMKNSAPGRLQAVNGELYYSPNCSRALDIQEDPYLHQDVNPFQPTRRRELHRPTAPSSSNPAQLSSGEKFKPLYPRFQDISTPRLWTLAFGWMAFVPLRYSDPGFPFNRLKRIPHPLSLGSEGDLVYRMPDTFIHSWSRLEAELFGAVTKLKSKFTAPLVLPFLPWAHGYQKTFRNRRSYDRAVALSRDWFSVWWGALSFLIAYGESKRDAFTLSSHVPEWHTELESEVEMAWIDGVFRSSLSDFSYNADRIGCIVDIVNPPGDQPTVAWLVNHGIPVWYRWGPAEMASADRSLAPPPELLTGRPEQPLSPGVQTSTASSPTTRLHEITSHDERPTGKLERPLPLGNQTSISSPPTTTRYESSKPEPAWVAHFKRHEHLHARIMEKETATQRQSREDRAANPPVSNVRVYEWYPSERDPNVYERVAAGVKNSRDTLALYSARQKVFDAFCREWDCCEYFGKGDEEIDLDEWGPEDLDLPLPESLRQRITKAYSAYVDDEDEEEVGAVMEEFPLSPSLAVGQGGGNPSRSVFEPLNLAEQSMAINTTLVEDEEGMFTVSTSWLAACLEDEVNKTLGLHYGFVPPLPSVSIAADDGPRVRRDFYRLLGLCDDEEQPEEYFASTHYRSALQFIHSHSNRQTPHPGSWDLKDDVIHPLKHRSRLRCLRIVSIPQWTNVDIVDEGLSDCVPRYYYFEPPETSKVWEAGRAQWSGCAVRVSSG</sequence>
<dbReference type="VEuPathDB" id="FungiDB:CC1G_12805"/>
<dbReference type="InParanoid" id="A8MZT9"/>
<organism evidence="2 3">
    <name type="scientific">Coprinopsis cinerea (strain Okayama-7 / 130 / ATCC MYA-4618 / FGSC 9003)</name>
    <name type="common">Inky cap fungus</name>
    <name type="synonym">Hormographiella aspergillata</name>
    <dbReference type="NCBI Taxonomy" id="240176"/>
    <lineage>
        <taxon>Eukaryota</taxon>
        <taxon>Fungi</taxon>
        <taxon>Dikarya</taxon>
        <taxon>Basidiomycota</taxon>
        <taxon>Agaricomycotina</taxon>
        <taxon>Agaricomycetes</taxon>
        <taxon>Agaricomycetidae</taxon>
        <taxon>Agaricales</taxon>
        <taxon>Agaricineae</taxon>
        <taxon>Psathyrellaceae</taxon>
        <taxon>Coprinopsis</taxon>
    </lineage>
</organism>
<dbReference type="OrthoDB" id="3270336at2759"/>
<dbReference type="EMBL" id="AACS02000001">
    <property type="protein sequence ID" value="EAU93672.1"/>
    <property type="molecule type" value="Genomic_DNA"/>
</dbReference>
<feature type="compositionally biased region" description="Polar residues" evidence="1">
    <location>
        <begin position="352"/>
        <end position="366"/>
    </location>
</feature>
<reference evidence="2 3" key="1">
    <citation type="journal article" date="2010" name="Proc. Natl. Acad. Sci. U.S.A.">
        <title>Insights into evolution of multicellular fungi from the assembled chromosomes of the mushroom Coprinopsis cinerea (Coprinus cinereus).</title>
        <authorList>
            <person name="Stajich J.E."/>
            <person name="Wilke S.K."/>
            <person name="Ahren D."/>
            <person name="Au C.H."/>
            <person name="Birren B.W."/>
            <person name="Borodovsky M."/>
            <person name="Burns C."/>
            <person name="Canback B."/>
            <person name="Casselton L.A."/>
            <person name="Cheng C.K."/>
            <person name="Deng J."/>
            <person name="Dietrich F.S."/>
            <person name="Fargo D.C."/>
            <person name="Farman M.L."/>
            <person name="Gathman A.C."/>
            <person name="Goldberg J."/>
            <person name="Guigo R."/>
            <person name="Hoegger P.J."/>
            <person name="Hooker J.B."/>
            <person name="Huggins A."/>
            <person name="James T.Y."/>
            <person name="Kamada T."/>
            <person name="Kilaru S."/>
            <person name="Kodira C."/>
            <person name="Kues U."/>
            <person name="Kupfer D."/>
            <person name="Kwan H.S."/>
            <person name="Lomsadze A."/>
            <person name="Li W."/>
            <person name="Lilly W.W."/>
            <person name="Ma L.J."/>
            <person name="Mackey A.J."/>
            <person name="Manning G."/>
            <person name="Martin F."/>
            <person name="Muraguchi H."/>
            <person name="Natvig D.O."/>
            <person name="Palmerini H."/>
            <person name="Ramesh M.A."/>
            <person name="Rehmeyer C.J."/>
            <person name="Roe B.A."/>
            <person name="Shenoy N."/>
            <person name="Stanke M."/>
            <person name="Ter-Hovhannisyan V."/>
            <person name="Tunlid A."/>
            <person name="Velagapudi R."/>
            <person name="Vision T.J."/>
            <person name="Zeng Q."/>
            <person name="Zolan M.E."/>
            <person name="Pukkila P.J."/>
        </authorList>
    </citation>
    <scope>NUCLEOTIDE SEQUENCE [LARGE SCALE GENOMIC DNA]</scope>
    <source>
        <strain evidence="3">Okayama-7 / 130 / ATCC MYA-4618 / FGSC 9003</strain>
    </source>
</reference>
<protein>
    <submittedName>
        <fullName evidence="2">Uncharacterized protein</fullName>
    </submittedName>
</protein>
<feature type="region of interest" description="Disordered" evidence="1">
    <location>
        <begin position="51"/>
        <end position="73"/>
    </location>
</feature>
<dbReference type="OMA" id="KPRIWIN"/>
<feature type="region of interest" description="Disordered" evidence="1">
    <location>
        <begin position="297"/>
        <end position="372"/>
    </location>
</feature>
<feature type="compositionally biased region" description="Polar residues" evidence="1">
    <location>
        <begin position="318"/>
        <end position="329"/>
    </location>
</feature>
<dbReference type="GeneID" id="6004568"/>
<evidence type="ECO:0000256" key="1">
    <source>
        <dbReference type="SAM" id="MobiDB-lite"/>
    </source>
</evidence>